<dbReference type="Proteomes" id="UP001235343">
    <property type="component" value="Unassembled WGS sequence"/>
</dbReference>
<name>A0ABT7L984_9BACI</name>
<evidence type="ECO:0000313" key="1">
    <source>
        <dbReference type="EMBL" id="MDL4842424.1"/>
    </source>
</evidence>
<keyword evidence="2" id="KW-1185">Reference proteome</keyword>
<dbReference type="EMBL" id="JASTZU010000058">
    <property type="protein sequence ID" value="MDL4842424.1"/>
    <property type="molecule type" value="Genomic_DNA"/>
</dbReference>
<proteinExistence type="predicted"/>
<dbReference type="InterPro" id="IPR034660">
    <property type="entry name" value="DinB/YfiT-like"/>
</dbReference>
<evidence type="ECO:0000313" key="2">
    <source>
        <dbReference type="Proteomes" id="UP001235343"/>
    </source>
</evidence>
<dbReference type="SUPFAM" id="SSF109854">
    <property type="entry name" value="DinB/YfiT-like putative metalloenzymes"/>
    <property type="match status" value="1"/>
</dbReference>
<comment type="caution">
    <text evidence="1">The sequence shown here is derived from an EMBL/GenBank/DDBJ whole genome shotgun (WGS) entry which is preliminary data.</text>
</comment>
<dbReference type="RefSeq" id="WP_285933697.1">
    <property type="nucleotide sequence ID" value="NZ_JASTZU010000058.1"/>
</dbReference>
<gene>
    <name evidence="1" type="ORF">QQS35_18460</name>
</gene>
<sequence length="156" mass="18118">MNTNELILEQFRACHSKNTWFVSLKTALGGLSSKQASNKCENSTNSIREIVEHLNFYNQLELTRFKSLPDNVSVLDNNDTFNHSQETSWDVLVEELLNTMGEWENEIGSCDEKYIEKFIESLTYINLHNAYHIGQIIYIRKSLGLWDKSQGINYTF</sequence>
<organism evidence="1 2">
    <name type="scientific">Aquibacillus rhizosphaerae</name>
    <dbReference type="NCBI Taxonomy" id="3051431"/>
    <lineage>
        <taxon>Bacteria</taxon>
        <taxon>Bacillati</taxon>
        <taxon>Bacillota</taxon>
        <taxon>Bacilli</taxon>
        <taxon>Bacillales</taxon>
        <taxon>Bacillaceae</taxon>
        <taxon>Aquibacillus</taxon>
    </lineage>
</organism>
<protein>
    <submittedName>
        <fullName evidence="1">DinB family protein</fullName>
    </submittedName>
</protein>
<accession>A0ABT7L984</accession>
<reference evidence="1 2" key="1">
    <citation type="submission" date="2023-06" db="EMBL/GenBank/DDBJ databases">
        <title>Aquibacillus rhizosphaerae LR5S19.</title>
        <authorList>
            <person name="Sun J.-Q."/>
        </authorList>
    </citation>
    <scope>NUCLEOTIDE SEQUENCE [LARGE SCALE GENOMIC DNA]</scope>
    <source>
        <strain evidence="1 2">LR5S19</strain>
    </source>
</reference>
<dbReference type="Gene3D" id="1.20.120.450">
    <property type="entry name" value="dinb family like domain"/>
    <property type="match status" value="1"/>
</dbReference>